<dbReference type="GO" id="GO:0016987">
    <property type="term" value="F:sigma factor activity"/>
    <property type="evidence" value="ECO:0007669"/>
    <property type="project" value="UniProtKB-KW"/>
</dbReference>
<protein>
    <submittedName>
        <fullName evidence="7">RNA polymerase sigma-70 factor</fullName>
    </submittedName>
</protein>
<evidence type="ECO:0000256" key="2">
    <source>
        <dbReference type="ARBA" id="ARBA00023015"/>
    </source>
</evidence>
<evidence type="ECO:0000259" key="6">
    <source>
        <dbReference type="Pfam" id="PF08281"/>
    </source>
</evidence>
<dbReference type="OMA" id="TREIFIM"/>
<gene>
    <name evidence="7" type="ORF">CLI86_08745</name>
</gene>
<dbReference type="EMBL" id="NSLJ01000021">
    <property type="protein sequence ID" value="PDP43368.1"/>
    <property type="molecule type" value="Genomic_DNA"/>
</dbReference>
<dbReference type="InterPro" id="IPR013324">
    <property type="entry name" value="RNA_pol_sigma_r3/r4-like"/>
</dbReference>
<dbReference type="GeneID" id="34757631"/>
<dbReference type="AlphaFoldDB" id="A0A2A6E6R3"/>
<dbReference type="InterPro" id="IPR014327">
    <property type="entry name" value="RNA_pol_sigma70_bacteroid"/>
</dbReference>
<keyword evidence="2" id="KW-0805">Transcription regulation</keyword>
<dbReference type="SUPFAM" id="SSF88946">
    <property type="entry name" value="Sigma2 domain of RNA polymerase sigma factors"/>
    <property type="match status" value="1"/>
</dbReference>
<dbReference type="GO" id="GO:0006352">
    <property type="term" value="P:DNA-templated transcription initiation"/>
    <property type="evidence" value="ECO:0007669"/>
    <property type="project" value="InterPro"/>
</dbReference>
<comment type="similarity">
    <text evidence="1">Belongs to the sigma-70 factor family. ECF subfamily.</text>
</comment>
<comment type="caution">
    <text evidence="7">The sequence shown here is derived from an EMBL/GenBank/DDBJ whole genome shotgun (WGS) entry which is preliminary data.</text>
</comment>
<accession>A0A2A6E6R3</accession>
<evidence type="ECO:0000313" key="7">
    <source>
        <dbReference type="EMBL" id="PDP43368.1"/>
    </source>
</evidence>
<dbReference type="Gene3D" id="1.10.1740.10">
    <property type="match status" value="1"/>
</dbReference>
<dbReference type="Pfam" id="PF08281">
    <property type="entry name" value="Sigma70_r4_2"/>
    <property type="match status" value="1"/>
</dbReference>
<dbReference type="PANTHER" id="PTHR43133">
    <property type="entry name" value="RNA POLYMERASE ECF-TYPE SIGMA FACTO"/>
    <property type="match status" value="1"/>
</dbReference>
<dbReference type="InterPro" id="IPR007627">
    <property type="entry name" value="RNA_pol_sigma70_r2"/>
</dbReference>
<dbReference type="InterPro" id="IPR013325">
    <property type="entry name" value="RNA_pol_sigma_r2"/>
</dbReference>
<keyword evidence="3" id="KW-0731">Sigma factor</keyword>
<evidence type="ECO:0000256" key="3">
    <source>
        <dbReference type="ARBA" id="ARBA00023082"/>
    </source>
</evidence>
<dbReference type="InterPro" id="IPR036388">
    <property type="entry name" value="WH-like_DNA-bd_sf"/>
</dbReference>
<dbReference type="Proteomes" id="UP000219259">
    <property type="component" value="Unassembled WGS sequence"/>
</dbReference>
<dbReference type="GO" id="GO:0003677">
    <property type="term" value="F:DNA binding"/>
    <property type="evidence" value="ECO:0007669"/>
    <property type="project" value="InterPro"/>
</dbReference>
<dbReference type="Gene3D" id="1.10.10.10">
    <property type="entry name" value="Winged helix-like DNA-binding domain superfamily/Winged helix DNA-binding domain"/>
    <property type="match status" value="1"/>
</dbReference>
<name>A0A2A6E6R3_TANFO</name>
<dbReference type="NCBIfam" id="TIGR02985">
    <property type="entry name" value="Sig70_bacteroi1"/>
    <property type="match status" value="1"/>
</dbReference>
<organism evidence="7 8">
    <name type="scientific">Tannerella forsythia</name>
    <name type="common">Bacteroides forsythus</name>
    <dbReference type="NCBI Taxonomy" id="28112"/>
    <lineage>
        <taxon>Bacteria</taxon>
        <taxon>Pseudomonadati</taxon>
        <taxon>Bacteroidota</taxon>
        <taxon>Bacteroidia</taxon>
        <taxon>Bacteroidales</taxon>
        <taxon>Tannerellaceae</taxon>
        <taxon>Tannerella</taxon>
    </lineage>
</organism>
<dbReference type="Pfam" id="PF04542">
    <property type="entry name" value="Sigma70_r2"/>
    <property type="match status" value="1"/>
</dbReference>
<dbReference type="RefSeq" id="WP_014223687.1">
    <property type="nucleotide sequence ID" value="NZ_CAJPTF010000006.1"/>
</dbReference>
<feature type="domain" description="RNA polymerase sigma factor 70 region 4 type 2" evidence="6">
    <location>
        <begin position="119"/>
        <end position="168"/>
    </location>
</feature>
<dbReference type="PANTHER" id="PTHR43133:SF46">
    <property type="entry name" value="RNA POLYMERASE SIGMA-70 FACTOR ECF SUBFAMILY"/>
    <property type="match status" value="1"/>
</dbReference>
<evidence type="ECO:0000256" key="1">
    <source>
        <dbReference type="ARBA" id="ARBA00010641"/>
    </source>
</evidence>
<evidence type="ECO:0000256" key="4">
    <source>
        <dbReference type="ARBA" id="ARBA00023163"/>
    </source>
</evidence>
<dbReference type="InterPro" id="IPR014284">
    <property type="entry name" value="RNA_pol_sigma-70_dom"/>
</dbReference>
<dbReference type="OrthoDB" id="1045557at2"/>
<dbReference type="NCBIfam" id="TIGR02937">
    <property type="entry name" value="sigma70-ECF"/>
    <property type="match status" value="1"/>
</dbReference>
<dbReference type="InterPro" id="IPR013249">
    <property type="entry name" value="RNA_pol_sigma70_r4_t2"/>
</dbReference>
<keyword evidence="4" id="KW-0804">Transcription</keyword>
<dbReference type="InterPro" id="IPR039425">
    <property type="entry name" value="RNA_pol_sigma-70-like"/>
</dbReference>
<evidence type="ECO:0000259" key="5">
    <source>
        <dbReference type="Pfam" id="PF04542"/>
    </source>
</evidence>
<proteinExistence type="inferred from homology"/>
<sequence length="187" mass="22569">MENRTDINDFDRLYHDYRQRYIRFARTYVRDTATAEDIVMDSLMYYWENRSALPHQMNIPAYVLTIVKNRCINHLRREQKHQEVKRMLSEHKDWELNVRISTLEACNPEQLFSEEIQTIIQRTLDSLPEQSRHIFIRSKYERLSHREIADDLGLSVKSIEYHITKTLKILRQALKDYFPAWLALLGI</sequence>
<dbReference type="SUPFAM" id="SSF88659">
    <property type="entry name" value="Sigma3 and sigma4 domains of RNA polymerase sigma factors"/>
    <property type="match status" value="1"/>
</dbReference>
<feature type="domain" description="RNA polymerase sigma-70 region 2" evidence="5">
    <location>
        <begin position="13"/>
        <end position="80"/>
    </location>
</feature>
<evidence type="ECO:0000313" key="8">
    <source>
        <dbReference type="Proteomes" id="UP000219259"/>
    </source>
</evidence>
<reference evidence="7 8" key="1">
    <citation type="submission" date="2017-09" db="EMBL/GenBank/DDBJ databases">
        <title>Phase variable restriction modification systems are present in the genome sequences of periodontal pathogens Prevotella intermedia, Tannerella forsythia and Porphyromonas gingivalis.</title>
        <authorList>
            <person name="Haigh R.D."/>
            <person name="Crawford L."/>
            <person name="Ralph J."/>
            <person name="Wanford J."/>
            <person name="Vartoukian S.R."/>
            <person name="Hijazib K."/>
            <person name="Wade W."/>
            <person name="Oggioni M.R."/>
        </authorList>
    </citation>
    <scope>NUCLEOTIDE SEQUENCE [LARGE SCALE GENOMIC DNA]</scope>
    <source>
        <strain evidence="7 8">WW11663</strain>
    </source>
</reference>